<gene>
    <name evidence="1" type="ORF">RCL2_001907200</name>
</gene>
<dbReference type="EMBL" id="BLAL01000215">
    <property type="protein sequence ID" value="GES92286.1"/>
    <property type="molecule type" value="Genomic_DNA"/>
</dbReference>
<protein>
    <submittedName>
        <fullName evidence="1">Uncharacterized protein</fullName>
    </submittedName>
</protein>
<name>A0A8H3QUE4_9GLOM</name>
<reference evidence="1" key="1">
    <citation type="submission" date="2019-10" db="EMBL/GenBank/DDBJ databases">
        <title>Conservation and host-specific expression of non-tandemly repeated heterogenous ribosome RNA gene in arbuscular mycorrhizal fungi.</title>
        <authorList>
            <person name="Maeda T."/>
            <person name="Kobayashi Y."/>
            <person name="Nakagawa T."/>
            <person name="Ezawa T."/>
            <person name="Yamaguchi K."/>
            <person name="Bino T."/>
            <person name="Nishimoto Y."/>
            <person name="Shigenobu S."/>
            <person name="Kawaguchi M."/>
        </authorList>
    </citation>
    <scope>NUCLEOTIDE SEQUENCE</scope>
    <source>
        <strain evidence="1">HR1</strain>
    </source>
</reference>
<dbReference type="Proteomes" id="UP000615446">
    <property type="component" value="Unassembled WGS sequence"/>
</dbReference>
<evidence type="ECO:0000313" key="2">
    <source>
        <dbReference type="Proteomes" id="UP000615446"/>
    </source>
</evidence>
<accession>A0A8H3QUE4</accession>
<proteinExistence type="predicted"/>
<comment type="caution">
    <text evidence="1">The sequence shown here is derived from an EMBL/GenBank/DDBJ whole genome shotgun (WGS) entry which is preliminary data.</text>
</comment>
<organism evidence="1 2">
    <name type="scientific">Rhizophagus clarus</name>
    <dbReference type="NCBI Taxonomy" id="94130"/>
    <lineage>
        <taxon>Eukaryota</taxon>
        <taxon>Fungi</taxon>
        <taxon>Fungi incertae sedis</taxon>
        <taxon>Mucoromycota</taxon>
        <taxon>Glomeromycotina</taxon>
        <taxon>Glomeromycetes</taxon>
        <taxon>Glomerales</taxon>
        <taxon>Glomeraceae</taxon>
        <taxon>Rhizophagus</taxon>
    </lineage>
</organism>
<sequence>MSDVAVDDNWSLVVSGLELGESVLIVTVALEGDTASADANVKASALVDDGKFVALHENSFTMDVSSSGVAIIHLMPMDDVVLKLLQHEPSV</sequence>
<dbReference type="AlphaFoldDB" id="A0A8H3QUE4"/>
<evidence type="ECO:0000313" key="1">
    <source>
        <dbReference type="EMBL" id="GES92286.1"/>
    </source>
</evidence>